<dbReference type="InterPro" id="IPR014942">
    <property type="entry name" value="AbiEii"/>
</dbReference>
<evidence type="ECO:0000313" key="1">
    <source>
        <dbReference type="EMBL" id="ARN57339.1"/>
    </source>
</evidence>
<sequence>MSQKNLKNVAASIRQRLLNKAKESSRPFNELLQYYALERFLYRLSISKYADNFILKGALLFAVWRQSQIRSTADIDLLGKISNEPEAIINVFQDICKVKVENDGVRFDDSSVTAEQITVDADYQGVRVQLYGYLGTARIRVQVDIGFSDVITPAPERYNYPSILDLSEPKLNCYNKETMIAEKLQAMTKLDILNSRMKDIYDIWILSRRFEFDGAYLQKSIINTFKQRETEATENVAIFTERYSQNEEKLQQWRGFVRKSKVSDVPKDLSYITGEIKIFIQPVLVSIINNVDYKKTWNPELQKWR</sequence>
<evidence type="ECO:0008006" key="3">
    <source>
        <dbReference type="Google" id="ProtNLM"/>
    </source>
</evidence>
<evidence type="ECO:0000313" key="2">
    <source>
        <dbReference type="Proteomes" id="UP000193334"/>
    </source>
</evidence>
<dbReference type="AlphaFoldDB" id="A0A1W6LNI6"/>
<dbReference type="KEGG" id="pbp:STSP1_01743"/>
<keyword evidence="2" id="KW-1185">Reference proteome</keyword>
<reference evidence="2" key="1">
    <citation type="submission" date="2017-04" db="EMBL/GenBank/DDBJ databases">
        <title>Comparative genomics and description of representatives of a novel lineage of planctomycetes thriving in anoxic sediments.</title>
        <authorList>
            <person name="Spring S."/>
            <person name="Bunk B."/>
            <person name="Sproer C."/>
        </authorList>
    </citation>
    <scope>NUCLEOTIDE SEQUENCE [LARGE SCALE GENOMIC DNA]</scope>
    <source>
        <strain evidence="2">ST-PulAB-D4</strain>
    </source>
</reference>
<protein>
    <recommendedName>
        <fullName evidence="3">Nucleotidyl transferase AbiEii/AbiGii toxin family protein</fullName>
    </recommendedName>
</protein>
<dbReference type="RefSeq" id="WP_085755985.1">
    <property type="nucleotide sequence ID" value="NZ_CP021023.1"/>
</dbReference>
<name>A0A1W6LNI6_9BACT</name>
<proteinExistence type="predicted"/>
<dbReference type="Proteomes" id="UP000193334">
    <property type="component" value="Chromosome"/>
</dbReference>
<gene>
    <name evidence="1" type="ORF">STSP1_01743</name>
</gene>
<dbReference type="Pfam" id="PF08843">
    <property type="entry name" value="AbiEii"/>
    <property type="match status" value="1"/>
</dbReference>
<accession>A0A1W6LNI6</accession>
<dbReference type="STRING" id="1941349.STSP1_01743"/>
<dbReference type="EMBL" id="CP021023">
    <property type="protein sequence ID" value="ARN57339.1"/>
    <property type="molecule type" value="Genomic_DNA"/>
</dbReference>
<organism evidence="1 2">
    <name type="scientific">Sedimentisphaera salicampi</name>
    <dbReference type="NCBI Taxonomy" id="1941349"/>
    <lineage>
        <taxon>Bacteria</taxon>
        <taxon>Pseudomonadati</taxon>
        <taxon>Planctomycetota</taxon>
        <taxon>Phycisphaerae</taxon>
        <taxon>Sedimentisphaerales</taxon>
        <taxon>Sedimentisphaeraceae</taxon>
        <taxon>Sedimentisphaera</taxon>
    </lineage>
</organism>